<dbReference type="Gene3D" id="1.10.1660.10">
    <property type="match status" value="1"/>
</dbReference>
<dbReference type="PANTHER" id="PTHR30204:SF98">
    <property type="entry name" value="HTH-TYPE TRANSCRIPTIONAL REGULATOR ADHR"/>
    <property type="match status" value="1"/>
</dbReference>
<dbReference type="Proteomes" id="UP000245683">
    <property type="component" value="Unassembled WGS sequence"/>
</dbReference>
<dbReference type="GO" id="GO:0003700">
    <property type="term" value="F:DNA-binding transcription factor activity"/>
    <property type="evidence" value="ECO:0007669"/>
    <property type="project" value="InterPro"/>
</dbReference>
<protein>
    <submittedName>
        <fullName evidence="4">MerR family transcriptional regulator</fullName>
    </submittedName>
</protein>
<dbReference type="OrthoDB" id="5242095at2"/>
<dbReference type="SUPFAM" id="SSF46955">
    <property type="entry name" value="Putative DNA-binding domain"/>
    <property type="match status" value="1"/>
</dbReference>
<dbReference type="InterPro" id="IPR047057">
    <property type="entry name" value="MerR_fam"/>
</dbReference>
<dbReference type="PANTHER" id="PTHR30204">
    <property type="entry name" value="REDOX-CYCLING DRUG-SENSING TRANSCRIPTIONAL ACTIVATOR SOXR"/>
    <property type="match status" value="1"/>
</dbReference>
<name>A0A317KFY8_9ACTN</name>
<evidence type="ECO:0000256" key="1">
    <source>
        <dbReference type="ARBA" id="ARBA00023125"/>
    </source>
</evidence>
<dbReference type="EMBL" id="QGSV01000074">
    <property type="protein sequence ID" value="PWU52121.1"/>
    <property type="molecule type" value="Genomic_DNA"/>
</dbReference>
<gene>
    <name evidence="4" type="ORF">DLJ46_03595</name>
</gene>
<feature type="region of interest" description="Disordered" evidence="2">
    <location>
        <begin position="204"/>
        <end position="252"/>
    </location>
</feature>
<organism evidence="4 5">
    <name type="scientific">Micromonospora globispora</name>
    <dbReference type="NCBI Taxonomy" id="1450148"/>
    <lineage>
        <taxon>Bacteria</taxon>
        <taxon>Bacillati</taxon>
        <taxon>Actinomycetota</taxon>
        <taxon>Actinomycetes</taxon>
        <taxon>Micromonosporales</taxon>
        <taxon>Micromonosporaceae</taxon>
        <taxon>Micromonospora</taxon>
    </lineage>
</organism>
<dbReference type="Pfam" id="PF13411">
    <property type="entry name" value="MerR_1"/>
    <property type="match status" value="1"/>
</dbReference>
<evidence type="ECO:0000259" key="3">
    <source>
        <dbReference type="PROSITE" id="PS50937"/>
    </source>
</evidence>
<sequence>MRISDLSRQTSVPVATIKFYLRERLLPPGRRTGRNQAEYSGEHLRRLTLIRAFTTIGHLDLSSVRTLLAAIEDRDLPLPALYEVVNRVLFAEEPTTTSRPERTDQARTDVDGFIDRIGWHVEPEAPGKEELALILSTLQQLGCDCGVDFFLPYADAAERLAVQELDLLPPDGVGDRAAAVVRTVLLEAALAAIRRMARDHHVTLRYSRSEQPPPEAEPTAATRIPRPRNGRAEALRVGHRHPAGLPGPSGPR</sequence>
<accession>A0A317KFY8</accession>
<dbReference type="PROSITE" id="PS50937">
    <property type="entry name" value="HTH_MERR_2"/>
    <property type="match status" value="1"/>
</dbReference>
<evidence type="ECO:0000256" key="2">
    <source>
        <dbReference type="SAM" id="MobiDB-lite"/>
    </source>
</evidence>
<reference evidence="5" key="1">
    <citation type="submission" date="2018-05" db="EMBL/GenBank/DDBJ databases">
        <title>Micromonospora globispora sp. nov. and Micromonospora rugosa sp. nov., isolated from marine sediment.</title>
        <authorList>
            <person name="Carro L."/>
            <person name="Aysel V."/>
            <person name="Cetin D."/>
            <person name="Igual J.M."/>
            <person name="Klenk H.-P."/>
            <person name="Trujillo M.E."/>
            <person name="Sahin N."/>
        </authorList>
    </citation>
    <scope>NUCLEOTIDE SEQUENCE [LARGE SCALE GENOMIC DNA]</scope>
    <source>
        <strain evidence="5">S2904</strain>
    </source>
</reference>
<dbReference type="InterPro" id="IPR000551">
    <property type="entry name" value="MerR-type_HTH_dom"/>
</dbReference>
<evidence type="ECO:0000313" key="4">
    <source>
        <dbReference type="EMBL" id="PWU52121.1"/>
    </source>
</evidence>
<proteinExistence type="predicted"/>
<comment type="caution">
    <text evidence="4">The sequence shown here is derived from an EMBL/GenBank/DDBJ whole genome shotgun (WGS) entry which is preliminary data.</text>
</comment>
<dbReference type="SMART" id="SM00422">
    <property type="entry name" value="HTH_MERR"/>
    <property type="match status" value="1"/>
</dbReference>
<dbReference type="CDD" id="cd04780">
    <property type="entry name" value="HTH_MerR-like_sg5"/>
    <property type="match status" value="1"/>
</dbReference>
<dbReference type="InterPro" id="IPR009061">
    <property type="entry name" value="DNA-bd_dom_put_sf"/>
</dbReference>
<dbReference type="AlphaFoldDB" id="A0A317KFY8"/>
<feature type="domain" description="HTH merR-type" evidence="3">
    <location>
        <begin position="1"/>
        <end position="70"/>
    </location>
</feature>
<dbReference type="RefSeq" id="WP_109943232.1">
    <property type="nucleotide sequence ID" value="NZ_QGSV01000074.1"/>
</dbReference>
<evidence type="ECO:0000313" key="5">
    <source>
        <dbReference type="Proteomes" id="UP000245683"/>
    </source>
</evidence>
<keyword evidence="1" id="KW-0238">DNA-binding</keyword>
<keyword evidence="5" id="KW-1185">Reference proteome</keyword>
<dbReference type="GO" id="GO:0003677">
    <property type="term" value="F:DNA binding"/>
    <property type="evidence" value="ECO:0007669"/>
    <property type="project" value="UniProtKB-KW"/>
</dbReference>